<sequence>MLTDVDCRQPRSSRARANGQSGQLVRCRTEQQANGERFQRPRDTRHPLLVRFSALSRVEVRRCKVKVWPSSRAAHDDAGVAAAYSLPCFCLARAVCHSVLALLDWPNHGGFVQPWG</sequence>
<evidence type="ECO:0000313" key="2">
    <source>
        <dbReference type="EMBL" id="PTB51300.1"/>
    </source>
</evidence>
<dbReference type="AlphaFoldDB" id="A0A2T4A2L1"/>
<evidence type="ECO:0000256" key="1">
    <source>
        <dbReference type="SAM" id="MobiDB-lite"/>
    </source>
</evidence>
<organism evidence="2 3">
    <name type="scientific">Trichoderma harzianum CBS 226.95</name>
    <dbReference type="NCBI Taxonomy" id="983964"/>
    <lineage>
        <taxon>Eukaryota</taxon>
        <taxon>Fungi</taxon>
        <taxon>Dikarya</taxon>
        <taxon>Ascomycota</taxon>
        <taxon>Pezizomycotina</taxon>
        <taxon>Sordariomycetes</taxon>
        <taxon>Hypocreomycetidae</taxon>
        <taxon>Hypocreales</taxon>
        <taxon>Hypocreaceae</taxon>
        <taxon>Trichoderma</taxon>
    </lineage>
</organism>
<dbReference type="Proteomes" id="UP000241690">
    <property type="component" value="Unassembled WGS sequence"/>
</dbReference>
<proteinExistence type="predicted"/>
<protein>
    <submittedName>
        <fullName evidence="2">Uncharacterized protein</fullName>
    </submittedName>
</protein>
<evidence type="ECO:0000313" key="3">
    <source>
        <dbReference type="Proteomes" id="UP000241690"/>
    </source>
</evidence>
<reference evidence="2 3" key="1">
    <citation type="submission" date="2016-07" db="EMBL/GenBank/DDBJ databases">
        <title>Multiple horizontal gene transfer events from other fungi enriched the ability of initially mycotrophic Trichoderma (Ascomycota) to feed on dead plant biomass.</title>
        <authorList>
            <consortium name="DOE Joint Genome Institute"/>
            <person name="Aerts A."/>
            <person name="Atanasova L."/>
            <person name="Chenthamara K."/>
            <person name="Zhang J."/>
            <person name="Grujic M."/>
            <person name="Henrissat B."/>
            <person name="Kuo A."/>
            <person name="Salamov A."/>
            <person name="Lipzen A."/>
            <person name="Labutti K."/>
            <person name="Barry K."/>
            <person name="Miao Y."/>
            <person name="Rahimi M.J."/>
            <person name="Shen Q."/>
            <person name="Grigoriev I.V."/>
            <person name="Kubicek C.P."/>
            <person name="Druzhinina I.S."/>
        </authorList>
    </citation>
    <scope>NUCLEOTIDE SEQUENCE [LARGE SCALE GENOMIC DNA]</scope>
    <source>
        <strain evidence="2 3">CBS 226.95</strain>
    </source>
</reference>
<accession>A0A2T4A2L1</accession>
<feature type="region of interest" description="Disordered" evidence="1">
    <location>
        <begin position="1"/>
        <end position="26"/>
    </location>
</feature>
<dbReference type="EMBL" id="KZ679686">
    <property type="protein sequence ID" value="PTB51300.1"/>
    <property type="molecule type" value="Genomic_DNA"/>
</dbReference>
<gene>
    <name evidence="2" type="ORF">M431DRAFT_239203</name>
</gene>
<dbReference type="RefSeq" id="XP_024770977.1">
    <property type="nucleotide sequence ID" value="XM_024913704.1"/>
</dbReference>
<dbReference type="GeneID" id="36622267"/>
<name>A0A2T4A2L1_TRIHA</name>
<keyword evidence="3" id="KW-1185">Reference proteome</keyword>